<name>A0ABN8DPZ5_9VIBR</name>
<dbReference type="RefSeq" id="WP_237486311.1">
    <property type="nucleotide sequence ID" value="NZ_CAKLCM010000003.1"/>
</dbReference>
<dbReference type="Proteomes" id="UP000838160">
    <property type="component" value="Unassembled WGS sequence"/>
</dbReference>
<organism evidence="2 3">
    <name type="scientific">Vibrio hippocampi</name>
    <dbReference type="NCBI Taxonomy" id="654686"/>
    <lineage>
        <taxon>Bacteria</taxon>
        <taxon>Pseudomonadati</taxon>
        <taxon>Pseudomonadota</taxon>
        <taxon>Gammaproteobacteria</taxon>
        <taxon>Vibrionales</taxon>
        <taxon>Vibrionaceae</taxon>
        <taxon>Vibrio</taxon>
    </lineage>
</organism>
<dbReference type="Pfam" id="PF00174">
    <property type="entry name" value="Oxidored_molyb"/>
    <property type="match status" value="1"/>
</dbReference>
<dbReference type="PANTHER" id="PTHR43032">
    <property type="entry name" value="PROTEIN-METHIONINE-SULFOXIDE REDUCTASE"/>
    <property type="match status" value="1"/>
</dbReference>
<dbReference type="SUPFAM" id="SSF56524">
    <property type="entry name" value="Oxidoreductase molybdopterin-binding domain"/>
    <property type="match status" value="1"/>
</dbReference>
<feature type="domain" description="Oxidoreductase molybdopterin-binding" evidence="1">
    <location>
        <begin position="19"/>
        <end position="158"/>
    </location>
</feature>
<evidence type="ECO:0000259" key="1">
    <source>
        <dbReference type="Pfam" id="PF00174"/>
    </source>
</evidence>
<dbReference type="Gene3D" id="3.90.420.10">
    <property type="entry name" value="Oxidoreductase, molybdopterin-binding domain"/>
    <property type="match status" value="1"/>
</dbReference>
<evidence type="ECO:0000313" key="3">
    <source>
        <dbReference type="Proteomes" id="UP000838160"/>
    </source>
</evidence>
<protein>
    <recommendedName>
        <fullName evidence="1">Oxidoreductase molybdopterin-binding domain-containing protein</fullName>
    </recommendedName>
</protein>
<evidence type="ECO:0000313" key="2">
    <source>
        <dbReference type="EMBL" id="CAH0529735.1"/>
    </source>
</evidence>
<proteinExistence type="predicted"/>
<keyword evidence="3" id="KW-1185">Reference proteome</keyword>
<gene>
    <name evidence="2" type="primary">yedY1</name>
    <name evidence="2" type="ORF">VHP8226_03491</name>
</gene>
<sequence length="202" mass="23116">MRIPTFFWEYVGNKEKVIVEADDHYLDITGMVESAVSIPLNELHKHIPQVRGRRRFYCVNGWSLECEWAGFRLSDFLALANPQGKFVKATSLGGYVDTTSIETLLRGDSWLVTHMDGEPLSFKRGQPVRLMVFDLYQFKGVKALKSIEITDTYEKGTWSSVGYTDATIQPYPHKAIDLNEERLPEPHLLDLFEKSQIEGESL</sequence>
<dbReference type="InterPro" id="IPR000572">
    <property type="entry name" value="OxRdtase_Mopterin-bd_dom"/>
</dbReference>
<comment type="caution">
    <text evidence="2">The sequence shown here is derived from an EMBL/GenBank/DDBJ whole genome shotgun (WGS) entry which is preliminary data.</text>
</comment>
<dbReference type="EMBL" id="CAKLCM010000003">
    <property type="protein sequence ID" value="CAH0529735.1"/>
    <property type="molecule type" value="Genomic_DNA"/>
</dbReference>
<accession>A0ABN8DPZ5</accession>
<dbReference type="InterPro" id="IPR036374">
    <property type="entry name" value="OxRdtase_Mopterin-bd_sf"/>
</dbReference>
<reference evidence="2" key="1">
    <citation type="submission" date="2021-12" db="EMBL/GenBank/DDBJ databases">
        <authorList>
            <person name="Rodrigo-Torres L."/>
            <person name="Arahal R. D."/>
            <person name="Lucena T."/>
        </authorList>
    </citation>
    <scope>NUCLEOTIDE SEQUENCE</scope>
    <source>
        <strain evidence="2">CECT 8226</strain>
    </source>
</reference>